<evidence type="ECO:0000313" key="2">
    <source>
        <dbReference type="EMBL" id="MEF3118889.1"/>
    </source>
</evidence>
<organism evidence="2 3">
    <name type="scientific">Streptomyces chrestomyceticus</name>
    <dbReference type="NCBI Taxonomy" id="68185"/>
    <lineage>
        <taxon>Bacteria</taxon>
        <taxon>Bacillati</taxon>
        <taxon>Actinomycetota</taxon>
        <taxon>Actinomycetes</taxon>
        <taxon>Kitasatosporales</taxon>
        <taxon>Streptomycetaceae</taxon>
        <taxon>Streptomyces</taxon>
    </lineage>
</organism>
<sequence length="187" mass="20591">MSAQPVHHGDGGPPPLPRTQNAVAAALPPADRMEFYREMGEADETELLGVLRRWWLRARLYADPLPDDVRTDIEAETAPGRFRPTPRCARPPPAAKRAPVSEDLPGPGGEEDGDRIRLSPAVPGARPQEVPRPVRPDRAWTSAATGGWRLLPQRERTSAARRDVAWGRGESSVRGWACGWRPPHGTR</sequence>
<dbReference type="EMBL" id="JAVFKM010000034">
    <property type="protein sequence ID" value="MEF3118889.1"/>
    <property type="molecule type" value="Genomic_DNA"/>
</dbReference>
<feature type="region of interest" description="Disordered" evidence="1">
    <location>
        <begin position="75"/>
        <end position="174"/>
    </location>
</feature>
<name>A0ABU7X546_9ACTN</name>
<feature type="region of interest" description="Disordered" evidence="1">
    <location>
        <begin position="1"/>
        <end position="22"/>
    </location>
</feature>
<accession>A0ABU7X546</accession>
<feature type="compositionally biased region" description="Basic and acidic residues" evidence="1">
    <location>
        <begin position="152"/>
        <end position="165"/>
    </location>
</feature>
<comment type="caution">
    <text evidence="2">The sequence shown here is derived from an EMBL/GenBank/DDBJ whole genome shotgun (WGS) entry which is preliminary data.</text>
</comment>
<protein>
    <submittedName>
        <fullName evidence="2">Uncharacterized protein</fullName>
    </submittedName>
</protein>
<dbReference type="RefSeq" id="WP_331789802.1">
    <property type="nucleotide sequence ID" value="NZ_JAVFKM010000034.1"/>
</dbReference>
<gene>
    <name evidence="2" type="ORF">RB636_37640</name>
</gene>
<proteinExistence type="predicted"/>
<evidence type="ECO:0000313" key="3">
    <source>
        <dbReference type="Proteomes" id="UP001348265"/>
    </source>
</evidence>
<reference evidence="2 3" key="1">
    <citation type="submission" date="2023-08" db="EMBL/GenBank/DDBJ databases">
        <authorList>
            <person name="Sharma P."/>
            <person name="Verma V."/>
            <person name="Mohan M.K."/>
            <person name="Dubey A.K."/>
        </authorList>
    </citation>
    <scope>NUCLEOTIDE SEQUENCE [LARGE SCALE GENOMIC DNA]</scope>
    <source>
        <strain evidence="2 3">ADP4</strain>
    </source>
</reference>
<dbReference type="Proteomes" id="UP001348265">
    <property type="component" value="Unassembled WGS sequence"/>
</dbReference>
<keyword evidence="3" id="KW-1185">Reference proteome</keyword>
<evidence type="ECO:0000256" key="1">
    <source>
        <dbReference type="SAM" id="MobiDB-lite"/>
    </source>
</evidence>